<dbReference type="Pfam" id="PF01491">
    <property type="entry name" value="Frataxin_Cyay"/>
    <property type="match status" value="1"/>
</dbReference>
<dbReference type="EMBL" id="GDID01001412">
    <property type="protein sequence ID" value="JAP95194.1"/>
    <property type="molecule type" value="Transcribed_RNA"/>
</dbReference>
<dbReference type="InterPro" id="IPR002908">
    <property type="entry name" value="Frataxin/CyaY"/>
</dbReference>
<keyword evidence="2" id="KW-0406">Ion transport</keyword>
<comment type="similarity">
    <text evidence="1">Belongs to the frataxin family.</text>
</comment>
<dbReference type="GO" id="GO:0034986">
    <property type="term" value="F:iron chaperone activity"/>
    <property type="evidence" value="ECO:0007669"/>
    <property type="project" value="TreeGrafter"/>
</dbReference>
<proteinExistence type="inferred from homology"/>
<gene>
    <name evidence="4" type="ORF">TPC1_11895</name>
</gene>
<name>A0A146KH62_9EUKA</name>
<sequence>MLNKKQSFEITAEQFLQSLAEKIEEQLPNIEIKETHGVISFQNKLGDYVLNRQVPEKQIWLSSPKSGPSHYNYQNGKFVTNEGLGLSELLEKELQIKL</sequence>
<dbReference type="GO" id="GO:0008199">
    <property type="term" value="F:ferric iron binding"/>
    <property type="evidence" value="ECO:0007669"/>
    <property type="project" value="InterPro"/>
</dbReference>
<dbReference type="GO" id="GO:0006826">
    <property type="term" value="P:iron ion transport"/>
    <property type="evidence" value="ECO:0007669"/>
    <property type="project" value="UniProtKB-KW"/>
</dbReference>
<dbReference type="SMART" id="SM01219">
    <property type="entry name" value="Frataxin_Cyay"/>
    <property type="match status" value="1"/>
</dbReference>
<reference evidence="4" key="1">
    <citation type="submission" date="2015-07" db="EMBL/GenBank/DDBJ databases">
        <title>Adaptation to a free-living lifestyle via gene acquisitions in the diplomonad Trepomonas sp. PC1.</title>
        <authorList>
            <person name="Xu F."/>
            <person name="Jerlstrom-Hultqvist J."/>
            <person name="Kolisko M."/>
            <person name="Simpson A.G.B."/>
            <person name="Roger A.J."/>
            <person name="Svard S.G."/>
            <person name="Andersson J.O."/>
        </authorList>
    </citation>
    <scope>NUCLEOTIDE SEQUENCE</scope>
    <source>
        <strain evidence="4">PC1</strain>
    </source>
</reference>
<keyword evidence="2" id="KW-0813">Transport</keyword>
<keyword evidence="3" id="KW-0408">Iron</keyword>
<dbReference type="GO" id="GO:0005739">
    <property type="term" value="C:mitochondrion"/>
    <property type="evidence" value="ECO:0007669"/>
    <property type="project" value="TreeGrafter"/>
</dbReference>
<dbReference type="InterPro" id="IPR036524">
    <property type="entry name" value="Frataxin/CyaY_sf"/>
</dbReference>
<dbReference type="AlphaFoldDB" id="A0A146KH62"/>
<keyword evidence="2" id="KW-0410">Iron transport</keyword>
<dbReference type="SUPFAM" id="SSF55387">
    <property type="entry name" value="Frataxin/Nqo15-like"/>
    <property type="match status" value="1"/>
</dbReference>
<dbReference type="GO" id="GO:0006879">
    <property type="term" value="P:intracellular iron ion homeostasis"/>
    <property type="evidence" value="ECO:0007669"/>
    <property type="project" value="TreeGrafter"/>
</dbReference>
<protein>
    <submittedName>
        <fullName evidence="4">Frataxin</fullName>
    </submittedName>
</protein>
<evidence type="ECO:0000256" key="2">
    <source>
        <dbReference type="ARBA" id="ARBA00022496"/>
    </source>
</evidence>
<dbReference type="NCBIfam" id="TIGR03421">
    <property type="entry name" value="FeS_CyaY"/>
    <property type="match status" value="1"/>
</dbReference>
<dbReference type="InterPro" id="IPR020895">
    <property type="entry name" value="Frataxin_CS"/>
</dbReference>
<dbReference type="PANTHER" id="PTHR16821:SF2">
    <property type="entry name" value="FRATAXIN, MITOCHONDRIAL"/>
    <property type="match status" value="1"/>
</dbReference>
<evidence type="ECO:0000313" key="4">
    <source>
        <dbReference type="EMBL" id="JAP95194.1"/>
    </source>
</evidence>
<dbReference type="GO" id="GO:0016226">
    <property type="term" value="P:iron-sulfur cluster assembly"/>
    <property type="evidence" value="ECO:0007669"/>
    <property type="project" value="InterPro"/>
</dbReference>
<dbReference type="GO" id="GO:0004322">
    <property type="term" value="F:ferroxidase activity"/>
    <property type="evidence" value="ECO:0007669"/>
    <property type="project" value="TreeGrafter"/>
</dbReference>
<dbReference type="Gene3D" id="3.30.920.10">
    <property type="entry name" value="Frataxin/CyaY"/>
    <property type="match status" value="1"/>
</dbReference>
<dbReference type="PANTHER" id="PTHR16821">
    <property type="entry name" value="FRATAXIN"/>
    <property type="match status" value="1"/>
</dbReference>
<dbReference type="PROSITE" id="PS01344">
    <property type="entry name" value="FRATAXIN_1"/>
    <property type="match status" value="1"/>
</dbReference>
<dbReference type="PROSITE" id="PS50810">
    <property type="entry name" value="FRATAXIN_2"/>
    <property type="match status" value="1"/>
</dbReference>
<evidence type="ECO:0000256" key="1">
    <source>
        <dbReference type="ARBA" id="ARBA00008183"/>
    </source>
</evidence>
<dbReference type="GO" id="GO:0008198">
    <property type="term" value="F:ferrous iron binding"/>
    <property type="evidence" value="ECO:0007669"/>
    <property type="project" value="TreeGrafter"/>
</dbReference>
<accession>A0A146KH62</accession>
<dbReference type="GO" id="GO:0051537">
    <property type="term" value="F:2 iron, 2 sulfur cluster binding"/>
    <property type="evidence" value="ECO:0007669"/>
    <property type="project" value="TreeGrafter"/>
</dbReference>
<organism evidence="4">
    <name type="scientific">Trepomonas sp. PC1</name>
    <dbReference type="NCBI Taxonomy" id="1076344"/>
    <lineage>
        <taxon>Eukaryota</taxon>
        <taxon>Metamonada</taxon>
        <taxon>Diplomonadida</taxon>
        <taxon>Hexamitidae</taxon>
        <taxon>Hexamitinae</taxon>
        <taxon>Trepomonas</taxon>
    </lineage>
</organism>
<evidence type="ECO:0000256" key="3">
    <source>
        <dbReference type="ARBA" id="ARBA00023004"/>
    </source>
</evidence>